<name>A0A1F6M834_9BACT</name>
<dbReference type="EMBL" id="MFQD01000034">
    <property type="protein sequence ID" value="OGH67785.1"/>
    <property type="molecule type" value="Genomic_DNA"/>
</dbReference>
<proteinExistence type="predicted"/>
<feature type="transmembrane region" description="Helical" evidence="6">
    <location>
        <begin position="444"/>
        <end position="462"/>
    </location>
</feature>
<evidence type="ECO:0000256" key="4">
    <source>
        <dbReference type="ARBA" id="ARBA00022989"/>
    </source>
</evidence>
<reference evidence="7 8" key="1">
    <citation type="journal article" date="2016" name="Nat. Commun.">
        <title>Thousands of microbial genomes shed light on interconnected biogeochemical processes in an aquifer system.</title>
        <authorList>
            <person name="Anantharaman K."/>
            <person name="Brown C.T."/>
            <person name="Hug L.A."/>
            <person name="Sharon I."/>
            <person name="Castelle C.J."/>
            <person name="Probst A.J."/>
            <person name="Thomas B.C."/>
            <person name="Singh A."/>
            <person name="Wilkins M.J."/>
            <person name="Karaoz U."/>
            <person name="Brodie E.L."/>
            <person name="Williams K.H."/>
            <person name="Hubbard S.S."/>
            <person name="Banfield J.F."/>
        </authorList>
    </citation>
    <scope>NUCLEOTIDE SEQUENCE [LARGE SCALE GENOMIC DNA]</scope>
</reference>
<keyword evidence="3 6" id="KW-0812">Transmembrane</keyword>
<dbReference type="STRING" id="1798682.A3C15_02925"/>
<evidence type="ECO:0000256" key="5">
    <source>
        <dbReference type="ARBA" id="ARBA00023136"/>
    </source>
</evidence>
<keyword evidence="4 6" id="KW-1133">Transmembrane helix</keyword>
<keyword evidence="5 6" id="KW-0472">Membrane</keyword>
<evidence type="ECO:0000256" key="6">
    <source>
        <dbReference type="SAM" id="Phobius"/>
    </source>
</evidence>
<feature type="transmembrane region" description="Helical" evidence="6">
    <location>
        <begin position="114"/>
        <end position="131"/>
    </location>
</feature>
<feature type="transmembrane region" description="Helical" evidence="6">
    <location>
        <begin position="420"/>
        <end position="438"/>
    </location>
</feature>
<feature type="transmembrane region" description="Helical" evidence="6">
    <location>
        <begin position="389"/>
        <end position="408"/>
    </location>
</feature>
<evidence type="ECO:0000313" key="7">
    <source>
        <dbReference type="EMBL" id="OGH67785.1"/>
    </source>
</evidence>
<gene>
    <name evidence="7" type="ORF">A3C15_02925</name>
</gene>
<dbReference type="Proteomes" id="UP000176532">
    <property type="component" value="Unassembled WGS sequence"/>
</dbReference>
<dbReference type="InterPro" id="IPR002797">
    <property type="entry name" value="Polysacc_synth"/>
</dbReference>
<feature type="transmembrane region" description="Helical" evidence="6">
    <location>
        <begin position="88"/>
        <end position="108"/>
    </location>
</feature>
<dbReference type="InterPro" id="IPR050833">
    <property type="entry name" value="Poly_Biosynth_Transport"/>
</dbReference>
<comment type="subcellular location">
    <subcellularLocation>
        <location evidence="1">Cell membrane</location>
        <topology evidence="1">Multi-pass membrane protein</topology>
    </subcellularLocation>
</comment>
<dbReference type="CDD" id="cd13128">
    <property type="entry name" value="MATE_Wzx_like"/>
    <property type="match status" value="1"/>
</dbReference>
<feature type="transmembrane region" description="Helical" evidence="6">
    <location>
        <begin position="18"/>
        <end position="40"/>
    </location>
</feature>
<protein>
    <submittedName>
        <fullName evidence="7">Uncharacterized protein</fullName>
    </submittedName>
</protein>
<organism evidence="7 8">
    <name type="scientific">Candidatus Magasanikbacteria bacterium RIFCSPHIGHO2_02_FULL_50_9b</name>
    <dbReference type="NCBI Taxonomy" id="1798682"/>
    <lineage>
        <taxon>Bacteria</taxon>
        <taxon>Candidatus Magasanikiibacteriota</taxon>
    </lineage>
</organism>
<feature type="transmembrane region" description="Helical" evidence="6">
    <location>
        <begin position="253"/>
        <end position="275"/>
    </location>
</feature>
<evidence type="ECO:0000256" key="1">
    <source>
        <dbReference type="ARBA" id="ARBA00004651"/>
    </source>
</evidence>
<accession>A0A1F6M834</accession>
<feature type="transmembrane region" description="Helical" evidence="6">
    <location>
        <begin position="216"/>
        <end position="233"/>
    </location>
</feature>
<sequence length="469" mass="50755">MSTLSTTSLVAKNTAIQIIGKVVSTALGIATIAIVTRALLPEGFGQYTKVITFLTFFGIVADLGLTLITAQMISERGADEPRIVRNIFTFRTLTALVLFGLAPVVVWFTPYDAIVKLGITLTACSFFFVSLQQTLVGIFQKHLVMHYPVIAENIGRVALVGVTAFAAWRGENLLWYLGAVVVGNFANFLATLWFARRYVAISFAWDRAIIRDMCHRAMPIAISIVFNLIYLKADMLILTFVRGDAEVGLYGAAYRVIDILMMVPVMLMGVILPIATRSWSEGDGARVGRVLQKTFDAFVLYALPIICGGFIVGERVMTLVAGDNFAPAGAPLKILLLAFGAATVSTLFGHTIVALQKQRSVIWVYGVDAVLSLAAYLVVVPMFGMFGAAWATFGSELFAAIVLGVIVIRVIGRRLTFATSARVIVATAIMCVVVALLVRTELSIVFAIAIGGATYLGAHALMRTHRQLL</sequence>
<evidence type="ECO:0000256" key="2">
    <source>
        <dbReference type="ARBA" id="ARBA00022475"/>
    </source>
</evidence>
<dbReference type="Pfam" id="PF01943">
    <property type="entry name" value="Polysacc_synt"/>
    <property type="match status" value="1"/>
</dbReference>
<feature type="transmembrane region" description="Helical" evidence="6">
    <location>
        <begin position="332"/>
        <end position="355"/>
    </location>
</feature>
<evidence type="ECO:0000256" key="3">
    <source>
        <dbReference type="ARBA" id="ARBA00022692"/>
    </source>
</evidence>
<dbReference type="AlphaFoldDB" id="A0A1F6M834"/>
<comment type="caution">
    <text evidence="7">The sequence shown here is derived from an EMBL/GenBank/DDBJ whole genome shotgun (WGS) entry which is preliminary data.</text>
</comment>
<dbReference type="PANTHER" id="PTHR30250">
    <property type="entry name" value="PST FAMILY PREDICTED COLANIC ACID TRANSPORTER"/>
    <property type="match status" value="1"/>
</dbReference>
<feature type="transmembrane region" description="Helical" evidence="6">
    <location>
        <begin position="174"/>
        <end position="195"/>
    </location>
</feature>
<feature type="transmembrane region" description="Helical" evidence="6">
    <location>
        <begin position="295"/>
        <end position="312"/>
    </location>
</feature>
<keyword evidence="2" id="KW-1003">Cell membrane</keyword>
<feature type="transmembrane region" description="Helical" evidence="6">
    <location>
        <begin position="46"/>
        <end position="68"/>
    </location>
</feature>
<dbReference type="PANTHER" id="PTHR30250:SF11">
    <property type="entry name" value="O-ANTIGEN TRANSPORTER-RELATED"/>
    <property type="match status" value="1"/>
</dbReference>
<evidence type="ECO:0000313" key="8">
    <source>
        <dbReference type="Proteomes" id="UP000176532"/>
    </source>
</evidence>
<feature type="transmembrane region" description="Helical" evidence="6">
    <location>
        <begin position="362"/>
        <end position="383"/>
    </location>
</feature>
<dbReference type="GO" id="GO:0005886">
    <property type="term" value="C:plasma membrane"/>
    <property type="evidence" value="ECO:0007669"/>
    <property type="project" value="UniProtKB-SubCell"/>
</dbReference>